<evidence type="ECO:0000256" key="1">
    <source>
        <dbReference type="SAM" id="Phobius"/>
    </source>
</evidence>
<proteinExistence type="predicted"/>
<keyword evidence="1" id="KW-0472">Membrane</keyword>
<comment type="caution">
    <text evidence="3">The sequence shown here is derived from an EMBL/GenBank/DDBJ whole genome shotgun (WGS) entry which is preliminary data.</text>
</comment>
<dbReference type="RefSeq" id="WP_269424855.1">
    <property type="nucleotide sequence ID" value="NZ_JAPWGY010000009.1"/>
</dbReference>
<accession>A0ABT4LNI8</accession>
<organism evidence="3 4">
    <name type="scientific">Kiloniella laminariae</name>
    <dbReference type="NCBI Taxonomy" id="454162"/>
    <lineage>
        <taxon>Bacteria</taxon>
        <taxon>Pseudomonadati</taxon>
        <taxon>Pseudomonadota</taxon>
        <taxon>Alphaproteobacteria</taxon>
        <taxon>Rhodospirillales</taxon>
        <taxon>Kiloniellaceae</taxon>
        <taxon>Kiloniella</taxon>
    </lineage>
</organism>
<dbReference type="GO" id="GO:0016787">
    <property type="term" value="F:hydrolase activity"/>
    <property type="evidence" value="ECO:0007669"/>
    <property type="project" value="UniProtKB-KW"/>
</dbReference>
<keyword evidence="3" id="KW-0378">Hydrolase</keyword>
<keyword evidence="4" id="KW-1185">Reference proteome</keyword>
<evidence type="ECO:0000259" key="2">
    <source>
        <dbReference type="Pfam" id="PF12146"/>
    </source>
</evidence>
<dbReference type="EMBL" id="JAPWGY010000009">
    <property type="protein sequence ID" value="MCZ4282712.1"/>
    <property type="molecule type" value="Genomic_DNA"/>
</dbReference>
<protein>
    <submittedName>
        <fullName evidence="3">Alpha/beta hydrolase</fullName>
    </submittedName>
</protein>
<dbReference type="Proteomes" id="UP001069802">
    <property type="component" value="Unassembled WGS sequence"/>
</dbReference>
<dbReference type="Gene3D" id="3.40.50.1820">
    <property type="entry name" value="alpha/beta hydrolase"/>
    <property type="match status" value="1"/>
</dbReference>
<name>A0ABT4LNI8_9PROT</name>
<dbReference type="PANTHER" id="PTHR12277:SF81">
    <property type="entry name" value="PROTEIN ABHD13"/>
    <property type="match status" value="1"/>
</dbReference>
<feature type="domain" description="Serine aminopeptidase S33" evidence="2">
    <location>
        <begin position="71"/>
        <end position="182"/>
    </location>
</feature>
<keyword evidence="1" id="KW-1133">Transmembrane helix</keyword>
<reference evidence="3" key="1">
    <citation type="submission" date="2022-12" db="EMBL/GenBank/DDBJ databases">
        <title>Bacterial isolates from different developmental stages of Nematostella vectensis.</title>
        <authorList>
            <person name="Fraune S."/>
        </authorList>
    </citation>
    <scope>NUCLEOTIDE SEQUENCE</scope>
    <source>
        <strain evidence="3">G21630-S1</strain>
    </source>
</reference>
<keyword evidence="1" id="KW-0812">Transmembrane</keyword>
<gene>
    <name evidence="3" type="ORF">O4H49_18155</name>
</gene>
<dbReference type="InterPro" id="IPR022742">
    <property type="entry name" value="Hydrolase_4"/>
</dbReference>
<evidence type="ECO:0000313" key="4">
    <source>
        <dbReference type="Proteomes" id="UP001069802"/>
    </source>
</evidence>
<feature type="transmembrane region" description="Helical" evidence="1">
    <location>
        <begin position="6"/>
        <end position="27"/>
    </location>
</feature>
<dbReference type="Pfam" id="PF12146">
    <property type="entry name" value="Hydrolase_4"/>
    <property type="match status" value="1"/>
</dbReference>
<dbReference type="PANTHER" id="PTHR12277">
    <property type="entry name" value="ALPHA/BETA HYDROLASE DOMAIN-CONTAINING PROTEIN"/>
    <property type="match status" value="1"/>
</dbReference>
<evidence type="ECO:0000313" key="3">
    <source>
        <dbReference type="EMBL" id="MCZ4282712.1"/>
    </source>
</evidence>
<dbReference type="InterPro" id="IPR029058">
    <property type="entry name" value="AB_hydrolase_fold"/>
</dbReference>
<sequence>MGWIMSAVTVYVGLMVVMYLLQPILLYPGASPREEPEFYGVKGMEKISLTMDDGVILTHWFKAPARLGYPVVLAFHGNAGHTGDRLPKLKYLLEMGFGLLQVEYRGYAGHKGRPSETAFKADGAVAMSWLLEQGYAEQQIITYGESLGSGMAIWLAARYQVQAVILEAPYSSIAEVAQAKYWYLPAKWLLRDKWRSDLAIRDVTAPVFIFHGEKDELIPVALARRLLSLAPGEKQSVFFQEGYHMDLYDHGAEKNVREFLEEYVLGKLGEGKLGNSLPEAAK</sequence>
<dbReference type="SUPFAM" id="SSF53474">
    <property type="entry name" value="alpha/beta-Hydrolases"/>
    <property type="match status" value="1"/>
</dbReference>